<gene>
    <name evidence="2" type="ORF">Q7A36_00640</name>
</gene>
<reference evidence="2 3" key="1">
    <citation type="submission" date="2023-08" db="EMBL/GenBank/DDBJ databases">
        <title>The draft genome sequence of Paracraurococcus sp. LOR1-02.</title>
        <authorList>
            <person name="Kingkaew E."/>
            <person name="Tanasupawat S."/>
        </authorList>
    </citation>
    <scope>NUCLEOTIDE SEQUENCE [LARGE SCALE GENOMIC DNA]</scope>
    <source>
        <strain evidence="2 3">LOR1-02</strain>
    </source>
</reference>
<feature type="region of interest" description="Disordered" evidence="1">
    <location>
        <begin position="1"/>
        <end position="22"/>
    </location>
</feature>
<accession>A0ABT9DSG5</accession>
<keyword evidence="3" id="KW-1185">Reference proteome</keyword>
<dbReference type="RefSeq" id="WP_305101700.1">
    <property type="nucleotide sequence ID" value="NZ_JAUTWS010000001.1"/>
</dbReference>
<evidence type="ECO:0000256" key="1">
    <source>
        <dbReference type="SAM" id="MobiDB-lite"/>
    </source>
</evidence>
<evidence type="ECO:0000313" key="2">
    <source>
        <dbReference type="EMBL" id="MDO9706828.1"/>
    </source>
</evidence>
<comment type="caution">
    <text evidence="2">The sequence shown here is derived from an EMBL/GenBank/DDBJ whole genome shotgun (WGS) entry which is preliminary data.</text>
</comment>
<dbReference type="Proteomes" id="UP001243009">
    <property type="component" value="Unassembled WGS sequence"/>
</dbReference>
<protein>
    <recommendedName>
        <fullName evidence="4">GNAT family N-acetyltransferase</fullName>
    </recommendedName>
</protein>
<dbReference type="EMBL" id="JAUTWS010000001">
    <property type="protein sequence ID" value="MDO9706828.1"/>
    <property type="molecule type" value="Genomic_DNA"/>
</dbReference>
<evidence type="ECO:0008006" key="4">
    <source>
        <dbReference type="Google" id="ProtNLM"/>
    </source>
</evidence>
<feature type="compositionally biased region" description="Basic and acidic residues" evidence="1">
    <location>
        <begin position="1"/>
        <end position="13"/>
    </location>
</feature>
<proteinExistence type="predicted"/>
<evidence type="ECO:0000313" key="3">
    <source>
        <dbReference type="Proteomes" id="UP001243009"/>
    </source>
</evidence>
<name>A0ABT9DSG5_9PROT</name>
<sequence length="173" mass="18034">MANHRPTDPELPPRPRRGPPPRLYVIARQSPVPWLRIRRLGEADRGAFVAHLLGLAAEQAGRHGAPDRGAVATLSQAVEFRAVILFGAIAGNAVIAAACGLPGAAGREVVATEDAGYRQRGLGEMLIRQVLGAQPMAEVAPRRIPDPAAALPALMLRLGGWSGTALDDAAGPG</sequence>
<organism evidence="2 3">
    <name type="scientific">Paracraurococcus lichenis</name>
    <dbReference type="NCBI Taxonomy" id="3064888"/>
    <lineage>
        <taxon>Bacteria</taxon>
        <taxon>Pseudomonadati</taxon>
        <taxon>Pseudomonadota</taxon>
        <taxon>Alphaproteobacteria</taxon>
        <taxon>Acetobacterales</taxon>
        <taxon>Roseomonadaceae</taxon>
        <taxon>Paracraurococcus</taxon>
    </lineage>
</organism>